<dbReference type="GO" id="GO:0006364">
    <property type="term" value="P:rRNA processing"/>
    <property type="evidence" value="ECO:0007669"/>
    <property type="project" value="UniProtKB-UniRule"/>
</dbReference>
<evidence type="ECO:0000256" key="1">
    <source>
        <dbReference type="ARBA" id="ARBA00004090"/>
    </source>
</evidence>
<gene>
    <name evidence="10" type="primary">ABSGL_07605.1 scaffold 8901</name>
</gene>
<evidence type="ECO:0000256" key="8">
    <source>
        <dbReference type="RuleBase" id="RU363084"/>
    </source>
</evidence>
<feature type="coiled-coil region" evidence="8">
    <location>
        <begin position="77"/>
        <end position="122"/>
    </location>
</feature>
<evidence type="ECO:0000256" key="2">
    <source>
        <dbReference type="ARBA" id="ARBA00004604"/>
    </source>
</evidence>
<comment type="similarity">
    <text evidence="3 8">Belongs to the CGR1 family.</text>
</comment>
<keyword evidence="11" id="KW-1185">Reference proteome</keyword>
<keyword evidence="6 8" id="KW-0175">Coiled coil</keyword>
<evidence type="ECO:0000256" key="7">
    <source>
        <dbReference type="ARBA" id="ARBA00023242"/>
    </source>
</evidence>
<feature type="region of interest" description="Disordered" evidence="9">
    <location>
        <begin position="45"/>
        <end position="72"/>
    </location>
</feature>
<feature type="compositionally biased region" description="Basic and acidic residues" evidence="9">
    <location>
        <begin position="62"/>
        <end position="72"/>
    </location>
</feature>
<accession>A0A168P6S0</accession>
<feature type="compositionally biased region" description="Polar residues" evidence="9">
    <location>
        <begin position="48"/>
        <end position="58"/>
    </location>
</feature>
<sequence>MNSNTQIADPKVPVGGTIEKITKRVSGEKSLTLSPESDLTGKVWKLQKTPTVRTQQPKSLRKSWEKRTQERQRLQTVRALEKQMKDEKQAEKDRKRDINLERKRIEEEKSRQEALAAKMSARRLARMKKKELRKKARV</sequence>
<protein>
    <recommendedName>
        <fullName evidence="8">rRNA-processing protein</fullName>
    </recommendedName>
</protein>
<dbReference type="FunCoup" id="A0A168P6S0">
    <property type="interactions" value="6"/>
</dbReference>
<dbReference type="OMA" id="NGKQWHD"/>
<keyword evidence="5 8" id="KW-0698">rRNA processing</keyword>
<dbReference type="InParanoid" id="A0A168P6S0"/>
<evidence type="ECO:0000256" key="5">
    <source>
        <dbReference type="ARBA" id="ARBA00022552"/>
    </source>
</evidence>
<keyword evidence="4 8" id="KW-0690">Ribosome biogenesis</keyword>
<evidence type="ECO:0000256" key="9">
    <source>
        <dbReference type="SAM" id="MobiDB-lite"/>
    </source>
</evidence>
<dbReference type="Pfam" id="PF03879">
    <property type="entry name" value="Cgr1"/>
    <property type="match status" value="1"/>
</dbReference>
<proteinExistence type="inferred from homology"/>
<evidence type="ECO:0000313" key="10">
    <source>
        <dbReference type="EMBL" id="SAM01855.1"/>
    </source>
</evidence>
<reference evidence="10" key="1">
    <citation type="submission" date="2016-04" db="EMBL/GenBank/DDBJ databases">
        <authorList>
            <person name="Evans L.H."/>
            <person name="Alamgir A."/>
            <person name="Owens N."/>
            <person name="Weber N.D."/>
            <person name="Virtaneva K."/>
            <person name="Barbian K."/>
            <person name="Babar A."/>
            <person name="Rosenke K."/>
        </authorList>
    </citation>
    <scope>NUCLEOTIDE SEQUENCE [LARGE SCALE GENOMIC DNA]</scope>
    <source>
        <strain evidence="10">CBS 101.48</strain>
    </source>
</reference>
<dbReference type="AlphaFoldDB" id="A0A168P6S0"/>
<comment type="function">
    <text evidence="1 8">Involved in nucleolar integrity and required for processing of the pre-rRNA for the 60S ribosome subunit.</text>
</comment>
<dbReference type="GO" id="GO:0005730">
    <property type="term" value="C:nucleolus"/>
    <property type="evidence" value="ECO:0007669"/>
    <property type="project" value="UniProtKB-SubCell"/>
</dbReference>
<keyword evidence="7 8" id="KW-0539">Nucleus</keyword>
<dbReference type="EMBL" id="LT553594">
    <property type="protein sequence ID" value="SAM01855.1"/>
    <property type="molecule type" value="Genomic_DNA"/>
</dbReference>
<dbReference type="Proteomes" id="UP000078561">
    <property type="component" value="Unassembled WGS sequence"/>
</dbReference>
<organism evidence="10">
    <name type="scientific">Absidia glauca</name>
    <name type="common">Pin mould</name>
    <dbReference type="NCBI Taxonomy" id="4829"/>
    <lineage>
        <taxon>Eukaryota</taxon>
        <taxon>Fungi</taxon>
        <taxon>Fungi incertae sedis</taxon>
        <taxon>Mucoromycota</taxon>
        <taxon>Mucoromycotina</taxon>
        <taxon>Mucoromycetes</taxon>
        <taxon>Mucorales</taxon>
        <taxon>Cunninghamellaceae</taxon>
        <taxon>Absidia</taxon>
    </lineage>
</organism>
<dbReference type="OrthoDB" id="277961at2759"/>
<evidence type="ECO:0000256" key="6">
    <source>
        <dbReference type="ARBA" id="ARBA00023054"/>
    </source>
</evidence>
<evidence type="ECO:0000256" key="4">
    <source>
        <dbReference type="ARBA" id="ARBA00022517"/>
    </source>
</evidence>
<dbReference type="InterPro" id="IPR005579">
    <property type="entry name" value="Cgr1-like"/>
</dbReference>
<evidence type="ECO:0000313" key="11">
    <source>
        <dbReference type="Proteomes" id="UP000078561"/>
    </source>
</evidence>
<name>A0A168P6S0_ABSGL</name>
<evidence type="ECO:0000256" key="3">
    <source>
        <dbReference type="ARBA" id="ARBA00007869"/>
    </source>
</evidence>
<comment type="subcellular location">
    <subcellularLocation>
        <location evidence="2 8">Nucleus</location>
        <location evidence="2 8">Nucleolus</location>
    </subcellularLocation>
</comment>